<protein>
    <submittedName>
        <fullName evidence="1">Uncharacterized protein</fullName>
    </submittedName>
</protein>
<accession>V5YNA9</accession>
<sequence length="203" mass="20780">MALSGCVASPVLMHEGSISVLATHGPTYLPHPGPDVAVHVSSLDNRDNEADLLNDTLARAGYEIAVNRKTTFVTIRETFAGNPAQYQTSDSKSSPVSGKMAVSVLSSTALCALVSVCANPGTMGNVALSAAQNSATDATYTAKGDGAQKKIPARLLVVNEVCTFSGCVSTYASTQDPAVTLDALRAANVIVGMPAALQAAKTP</sequence>
<keyword evidence="1" id="KW-0614">Plasmid</keyword>
<name>V5YNA9_9BURK</name>
<proteinExistence type="predicted"/>
<reference evidence="1" key="2">
    <citation type="submission" date="2024-06" db="EMBL/GenBank/DDBJ databases">
        <authorList>
            <person name="Sakai Y."/>
            <person name="Fujii T."/>
        </authorList>
    </citation>
    <scope>NUCLEOTIDE SEQUENCE</scope>
    <source>
        <strain evidence="1">M701</strain>
        <plasmid evidence="1">pM7012</plasmid>
    </source>
</reference>
<evidence type="ECO:0000313" key="1">
    <source>
        <dbReference type="EMBL" id="BAO18803.1"/>
    </source>
</evidence>
<dbReference type="EMBL" id="AB853026">
    <property type="protein sequence ID" value="BAO18803.1"/>
    <property type="molecule type" value="Genomic_DNA"/>
</dbReference>
<geneLocation type="plasmid" evidence="1">
    <name>pM7012</name>
</geneLocation>
<organism evidence="1">
    <name type="scientific">Burkholderia sp. M701</name>
    <dbReference type="NCBI Taxonomy" id="326454"/>
    <lineage>
        <taxon>Bacteria</taxon>
        <taxon>Pseudomonadati</taxon>
        <taxon>Pseudomonadota</taxon>
        <taxon>Betaproteobacteria</taxon>
        <taxon>Burkholderiales</taxon>
        <taxon>Burkholderiaceae</taxon>
        <taxon>Burkholderia</taxon>
    </lineage>
</organism>
<dbReference type="AlphaFoldDB" id="V5YNA9"/>
<reference evidence="1" key="1">
    <citation type="journal article" date="2014" name="Microbiology">
        <title>A 2,4-dichlorophenoxyacetic acid degradation plasmid pM7012 discloses distribution of an unclassified megaplasmid group across bacterial species.</title>
        <authorList>
            <person name="Sakai Y."/>
            <person name="Ogawa N."/>
            <person name="Shimomura Y."/>
            <person name="Fujii T."/>
        </authorList>
    </citation>
    <scope>NUCLEOTIDE SEQUENCE</scope>
    <source>
        <strain evidence="1">M701</strain>
    </source>
</reference>